<dbReference type="EMBL" id="KB320493">
    <property type="protein sequence ID" value="ELW70540.1"/>
    <property type="molecule type" value="Genomic_DNA"/>
</dbReference>
<reference evidence="2" key="2">
    <citation type="journal article" date="2013" name="Nat. Commun.">
        <title>Genome of the Chinese tree shrew.</title>
        <authorList>
            <person name="Fan Y."/>
            <person name="Huang Z.Y."/>
            <person name="Cao C.C."/>
            <person name="Chen C.S."/>
            <person name="Chen Y.X."/>
            <person name="Fan D.D."/>
            <person name="He J."/>
            <person name="Hou H.L."/>
            <person name="Hu L."/>
            <person name="Hu X.T."/>
            <person name="Jiang X.T."/>
            <person name="Lai R."/>
            <person name="Lang Y.S."/>
            <person name="Liang B."/>
            <person name="Liao S.G."/>
            <person name="Mu D."/>
            <person name="Ma Y.Y."/>
            <person name="Niu Y.Y."/>
            <person name="Sun X.Q."/>
            <person name="Xia J.Q."/>
            <person name="Xiao J."/>
            <person name="Xiong Z.Q."/>
            <person name="Xu L."/>
            <person name="Yang L."/>
            <person name="Zhang Y."/>
            <person name="Zhao W."/>
            <person name="Zhao X.D."/>
            <person name="Zheng Y.T."/>
            <person name="Zhou J.M."/>
            <person name="Zhu Y.B."/>
            <person name="Zhang G.J."/>
            <person name="Wang J."/>
            <person name="Yao Y.G."/>
        </authorList>
    </citation>
    <scope>NUCLEOTIDE SEQUENCE [LARGE SCALE GENOMIC DNA]</scope>
</reference>
<name>L9L5V7_TUPCH</name>
<evidence type="ECO:0000313" key="1">
    <source>
        <dbReference type="EMBL" id="ELW70540.1"/>
    </source>
</evidence>
<organism evidence="1 2">
    <name type="scientific">Tupaia chinensis</name>
    <name type="common">Chinese tree shrew</name>
    <name type="synonym">Tupaia belangeri chinensis</name>
    <dbReference type="NCBI Taxonomy" id="246437"/>
    <lineage>
        <taxon>Eukaryota</taxon>
        <taxon>Metazoa</taxon>
        <taxon>Chordata</taxon>
        <taxon>Craniata</taxon>
        <taxon>Vertebrata</taxon>
        <taxon>Euteleostomi</taxon>
        <taxon>Mammalia</taxon>
        <taxon>Eutheria</taxon>
        <taxon>Euarchontoglires</taxon>
        <taxon>Scandentia</taxon>
        <taxon>Tupaiidae</taxon>
        <taxon>Tupaia</taxon>
    </lineage>
</organism>
<sequence>MASVTMSSLNEAWIAPVSKRQRPTVNFPNRDCWVFFFVGLYGSNLTKRVHCFFDVISSIAPDSSGGRDAGSGRQGHEVELFPLGEKNRLETYKNFLIAVGKIIHRYRCSCCAVPAFCLHISSSVISHR</sequence>
<evidence type="ECO:0000313" key="2">
    <source>
        <dbReference type="Proteomes" id="UP000011518"/>
    </source>
</evidence>
<reference evidence="2" key="1">
    <citation type="submission" date="2012-07" db="EMBL/GenBank/DDBJ databases">
        <title>Genome of the Chinese tree shrew, a rising model animal genetically related to primates.</title>
        <authorList>
            <person name="Zhang G."/>
            <person name="Fan Y."/>
            <person name="Yao Y."/>
            <person name="Huang Z."/>
        </authorList>
    </citation>
    <scope>NUCLEOTIDE SEQUENCE [LARGE SCALE GENOMIC DNA]</scope>
</reference>
<dbReference type="Proteomes" id="UP000011518">
    <property type="component" value="Unassembled WGS sequence"/>
</dbReference>
<dbReference type="AlphaFoldDB" id="L9L5V7"/>
<keyword evidence="2" id="KW-1185">Reference proteome</keyword>
<gene>
    <name evidence="1" type="ORF">TREES_T100006269</name>
</gene>
<protein>
    <submittedName>
        <fullName evidence="1">Uncharacterized protein</fullName>
    </submittedName>
</protein>
<proteinExistence type="predicted"/>
<dbReference type="InParanoid" id="L9L5V7"/>
<accession>L9L5V7</accession>